<dbReference type="EC" id="3.4.21.89" evidence="3 7"/>
<feature type="domain" description="Peptidase S26" evidence="9">
    <location>
        <begin position="574"/>
        <end position="618"/>
    </location>
</feature>
<dbReference type="Proteomes" id="UP000315017">
    <property type="component" value="Chromosome"/>
</dbReference>
<dbReference type="GO" id="GO:0006465">
    <property type="term" value="P:signal peptide processing"/>
    <property type="evidence" value="ECO:0007669"/>
    <property type="project" value="InterPro"/>
</dbReference>
<dbReference type="GO" id="GO:0016020">
    <property type="term" value="C:membrane"/>
    <property type="evidence" value="ECO:0007669"/>
    <property type="project" value="UniProtKB-SubCell"/>
</dbReference>
<dbReference type="InterPro" id="IPR000223">
    <property type="entry name" value="Pept_S26A_signal_pept_1"/>
</dbReference>
<evidence type="ECO:0000313" key="11">
    <source>
        <dbReference type="Proteomes" id="UP000315017"/>
    </source>
</evidence>
<dbReference type="Gene3D" id="2.10.109.10">
    <property type="entry name" value="Umud Fragment, subunit A"/>
    <property type="match status" value="2"/>
</dbReference>
<dbReference type="InterPro" id="IPR036286">
    <property type="entry name" value="LexA/Signal_pep-like_sf"/>
</dbReference>
<comment type="subcellular location">
    <subcellularLocation>
        <location evidence="7">Membrane</location>
        <topology evidence="7">Single-pass type II membrane protein</topology>
    </subcellularLocation>
</comment>
<evidence type="ECO:0000313" key="10">
    <source>
        <dbReference type="EMBL" id="QDU29792.1"/>
    </source>
</evidence>
<dbReference type="KEGG" id="aagg:ETAA8_49070"/>
<evidence type="ECO:0000259" key="9">
    <source>
        <dbReference type="Pfam" id="PF10502"/>
    </source>
</evidence>
<dbReference type="NCBIfam" id="TIGR02227">
    <property type="entry name" value="sigpep_I_bact"/>
    <property type="match status" value="1"/>
</dbReference>
<dbReference type="OrthoDB" id="9802919at2"/>
<feature type="active site" evidence="6">
    <location>
        <position position="169"/>
    </location>
</feature>
<evidence type="ECO:0000256" key="2">
    <source>
        <dbReference type="ARBA" id="ARBA00009370"/>
    </source>
</evidence>
<dbReference type="AlphaFoldDB" id="A0A517YHV8"/>
<feature type="domain" description="Peptidase S26" evidence="9">
    <location>
        <begin position="117"/>
        <end position="187"/>
    </location>
</feature>
<dbReference type="SUPFAM" id="SSF51306">
    <property type="entry name" value="LexA/Signal peptidase"/>
    <property type="match status" value="2"/>
</dbReference>
<evidence type="ECO:0000256" key="3">
    <source>
        <dbReference type="ARBA" id="ARBA00013208"/>
    </source>
</evidence>
<evidence type="ECO:0000256" key="7">
    <source>
        <dbReference type="RuleBase" id="RU362042"/>
    </source>
</evidence>
<protein>
    <recommendedName>
        <fullName evidence="4 7">Signal peptidase I</fullName>
        <ecNumber evidence="3 7">3.4.21.89</ecNumber>
    </recommendedName>
</protein>
<gene>
    <name evidence="10" type="primary">lepB</name>
    <name evidence="10" type="ORF">ETAA8_49070</name>
</gene>
<feature type="compositionally biased region" description="Polar residues" evidence="8">
    <location>
        <begin position="8"/>
        <end position="26"/>
    </location>
</feature>
<evidence type="ECO:0000256" key="4">
    <source>
        <dbReference type="ARBA" id="ARBA00019232"/>
    </source>
</evidence>
<evidence type="ECO:0000256" key="6">
    <source>
        <dbReference type="PIRSR" id="PIRSR600223-1"/>
    </source>
</evidence>
<dbReference type="InterPro" id="IPR019533">
    <property type="entry name" value="Peptidase_S26"/>
</dbReference>
<organism evidence="10 11">
    <name type="scientific">Anatilimnocola aggregata</name>
    <dbReference type="NCBI Taxonomy" id="2528021"/>
    <lineage>
        <taxon>Bacteria</taxon>
        <taxon>Pseudomonadati</taxon>
        <taxon>Planctomycetota</taxon>
        <taxon>Planctomycetia</taxon>
        <taxon>Pirellulales</taxon>
        <taxon>Pirellulaceae</taxon>
        <taxon>Anatilimnocola</taxon>
    </lineage>
</organism>
<accession>A0A517YHV8</accession>
<comment type="catalytic activity">
    <reaction evidence="1 7">
        <text>Cleavage of hydrophobic, N-terminal signal or leader sequences from secreted and periplasmic proteins.</text>
        <dbReference type="EC" id="3.4.21.89"/>
    </reaction>
</comment>
<keyword evidence="5 7" id="KW-0378">Hydrolase</keyword>
<dbReference type="PANTHER" id="PTHR43390:SF1">
    <property type="entry name" value="CHLOROPLAST PROCESSING PEPTIDASE"/>
    <property type="match status" value="1"/>
</dbReference>
<dbReference type="Pfam" id="PF10502">
    <property type="entry name" value="Peptidase_S26"/>
    <property type="match status" value="2"/>
</dbReference>
<comment type="similarity">
    <text evidence="2 7">Belongs to the peptidase S26 family.</text>
</comment>
<dbReference type="InterPro" id="IPR019757">
    <property type="entry name" value="Pept_S26A_signal_pept_1_Lys-AS"/>
</dbReference>
<feature type="region of interest" description="Disordered" evidence="8">
    <location>
        <begin position="1"/>
        <end position="34"/>
    </location>
</feature>
<keyword evidence="11" id="KW-1185">Reference proteome</keyword>
<evidence type="ECO:0000256" key="8">
    <source>
        <dbReference type="SAM" id="MobiDB-lite"/>
    </source>
</evidence>
<dbReference type="PROSITE" id="PS00760">
    <property type="entry name" value="SPASE_I_2"/>
    <property type="match status" value="1"/>
</dbReference>
<dbReference type="GO" id="GO:0004252">
    <property type="term" value="F:serine-type endopeptidase activity"/>
    <property type="evidence" value="ECO:0007669"/>
    <property type="project" value="InterPro"/>
</dbReference>
<dbReference type="CDD" id="cd06530">
    <property type="entry name" value="S26_SPase_I"/>
    <property type="match status" value="1"/>
</dbReference>
<name>A0A517YHV8_9BACT</name>
<evidence type="ECO:0000256" key="5">
    <source>
        <dbReference type="ARBA" id="ARBA00022801"/>
    </source>
</evidence>
<proteinExistence type="inferred from homology"/>
<evidence type="ECO:0000256" key="1">
    <source>
        <dbReference type="ARBA" id="ARBA00000677"/>
    </source>
</evidence>
<dbReference type="EMBL" id="CP036274">
    <property type="protein sequence ID" value="QDU29792.1"/>
    <property type="molecule type" value="Genomic_DNA"/>
</dbReference>
<feature type="active site" evidence="6">
    <location>
        <position position="67"/>
    </location>
</feature>
<dbReference type="GO" id="GO:0009003">
    <property type="term" value="F:signal peptidase activity"/>
    <property type="evidence" value="ECO:0007669"/>
    <property type="project" value="UniProtKB-EC"/>
</dbReference>
<keyword evidence="7" id="KW-0645">Protease</keyword>
<reference evidence="10 11" key="1">
    <citation type="submission" date="2019-02" db="EMBL/GenBank/DDBJ databases">
        <title>Deep-cultivation of Planctomycetes and their phenomic and genomic characterization uncovers novel biology.</title>
        <authorList>
            <person name="Wiegand S."/>
            <person name="Jogler M."/>
            <person name="Boedeker C."/>
            <person name="Pinto D."/>
            <person name="Vollmers J."/>
            <person name="Rivas-Marin E."/>
            <person name="Kohn T."/>
            <person name="Peeters S.H."/>
            <person name="Heuer A."/>
            <person name="Rast P."/>
            <person name="Oberbeckmann S."/>
            <person name="Bunk B."/>
            <person name="Jeske O."/>
            <person name="Meyerdierks A."/>
            <person name="Storesund J.E."/>
            <person name="Kallscheuer N."/>
            <person name="Luecker S."/>
            <person name="Lage O.M."/>
            <person name="Pohl T."/>
            <person name="Merkel B.J."/>
            <person name="Hornburger P."/>
            <person name="Mueller R.-W."/>
            <person name="Bruemmer F."/>
            <person name="Labrenz M."/>
            <person name="Spormann A.M."/>
            <person name="Op den Camp H."/>
            <person name="Overmann J."/>
            <person name="Amann R."/>
            <person name="Jetten M.S.M."/>
            <person name="Mascher T."/>
            <person name="Medema M.H."/>
            <person name="Devos D.P."/>
            <person name="Kaster A.-K."/>
            <person name="Ovreas L."/>
            <person name="Rohde M."/>
            <person name="Galperin M.Y."/>
            <person name="Jogler C."/>
        </authorList>
    </citation>
    <scope>NUCLEOTIDE SEQUENCE [LARGE SCALE GENOMIC DNA]</scope>
    <source>
        <strain evidence="10 11">ETA_A8</strain>
    </source>
</reference>
<sequence length="638" mass="71039">MAKKPTSEMPSTSSSKDVTARAGTTSDKAKHHDGGWRETIESLAMAVILALLFKGYVAEAFVIPTGSMAPTLQGRHKDVSCPECGYQFQTTASDEVDRAGFLTGNHVISGTCPVCRFTHTYDPRTNANEGSFSGDRIIVSKFAYEIAEPKRWDVIVFKFPEDAAQNYIKRLVGLPGEQLLISGGNIFTRPAASASATPTIARKPPHKLTAMLQIVDDSSHIPESLQKIGWPPRWREWSENGTGTDNWSSDDGGRSFTCKPATETSWLRYRHLTPTYADWQSITVSNRLPPDVALRRGQLITDLYAYNTSVYIDAGASGWAPDPGYYRTPLNSHVDYDRVPDRLKSTDGRELLYDPSLVGPGIPCSEEFLGNHWVDDLALECLADIKDSQGSISLDLVRAGVHQRCTINVQDGKATLSRMNAVGKALPFVDSEKKEISNPTAMTAVKGAGIYRLRLTNCDHEVMLFVNGKPVKFDQPTTYESNKVVAPQWTSQDPLDLEPAAVGTSCLTAKVSQLRIFRDKYYIAINYQSNSTADYTTLPPPPPGEPFSLQRIFATPEEWQSSGLFDPANRRLAEFTLEDDEFFPMGDNSPSSSDGRYWHPEDYLTRDLLIGKALVIYWPHSWNRPMFWPNFKRMGPIR</sequence>
<dbReference type="PANTHER" id="PTHR43390">
    <property type="entry name" value="SIGNAL PEPTIDASE I"/>
    <property type="match status" value="1"/>
</dbReference>